<evidence type="ECO:0000313" key="2">
    <source>
        <dbReference type="EMBL" id="EDZ39406.1"/>
    </source>
</evidence>
<dbReference type="AlphaFoldDB" id="B6ALP9"/>
<proteinExistence type="predicted"/>
<gene>
    <name evidence="2" type="ORF">CGL2_11277041</name>
</gene>
<dbReference type="EMBL" id="DS995259">
    <property type="protein sequence ID" value="EDZ39406.1"/>
    <property type="molecule type" value="Genomic_DNA"/>
</dbReference>
<sequence>MTMGPGAEPGPLSPEGRMLRQKEKSVALIERHGPSSVSVEIATLGIREDHYGHAQPPDPPRRLNLSGDEFDALTEAILWFVFKEMIAQDIDFAAIATTEGLAKSLDRYNQRCAMEREAYDRVAETAKLLGTDPPAPPEPREIPPIVGVMKNLSGFHDALLKVATGYAASAEITRILPKESRRKGGTS</sequence>
<accession>B6ALP9</accession>
<reference evidence="2" key="2">
    <citation type="journal article" date="2008" name="PLoS Biol.">
        <title>Population genomic analysis of strain variation in Leptospirillum group II bacteria involved in acid mine drainage formation.</title>
        <authorList>
            <person name="Simmons S.L."/>
            <person name="Dibartolo G."/>
            <person name="Denef V.J."/>
            <person name="Goltsman D.S."/>
            <person name="Thelen M.P."/>
            <person name="Banfield J.F."/>
        </authorList>
    </citation>
    <scope>NUCLEOTIDE SEQUENCE [LARGE SCALE GENOMIC DNA]</scope>
</reference>
<feature type="region of interest" description="Disordered" evidence="1">
    <location>
        <begin position="1"/>
        <end position="24"/>
    </location>
</feature>
<evidence type="ECO:0000256" key="1">
    <source>
        <dbReference type="SAM" id="MobiDB-lite"/>
    </source>
</evidence>
<protein>
    <submittedName>
        <fullName evidence="2">Uncharacterized protein</fullName>
    </submittedName>
</protein>
<organism evidence="2">
    <name type="scientific">Leptospirillum sp. Group II '5-way CG'</name>
    <dbReference type="NCBI Taxonomy" id="419541"/>
    <lineage>
        <taxon>Bacteria</taxon>
        <taxon>Pseudomonadati</taxon>
        <taxon>Nitrospirota</taxon>
        <taxon>Nitrospiria</taxon>
        <taxon>Nitrospirales</taxon>
        <taxon>Nitrospiraceae</taxon>
        <taxon>Leptospirillum</taxon>
    </lineage>
</organism>
<name>B6ALP9_9BACT</name>
<reference evidence="2" key="1">
    <citation type="journal article" date="2004" name="Nature">
        <title>Community structure and metabolism through reconstruction of microbial genomes from the environment.</title>
        <authorList>
            <person name="Tyson G.W."/>
            <person name="Chapman J."/>
            <person name="Hugenholtz P."/>
            <person name="Allen E.E."/>
            <person name="Ram R.J."/>
            <person name="Richardson P.M."/>
            <person name="Solovyev V.V."/>
            <person name="Rubin E.M."/>
            <person name="Rokhsar D.S."/>
            <person name="Banfield J.F."/>
        </authorList>
    </citation>
    <scope>NUCLEOTIDE SEQUENCE [LARGE SCALE GENOMIC DNA]</scope>
</reference>